<dbReference type="GO" id="GO:0051539">
    <property type="term" value="F:4 iron, 4 sulfur cluster binding"/>
    <property type="evidence" value="ECO:0007669"/>
    <property type="project" value="UniProtKB-UniRule"/>
</dbReference>
<feature type="domain" description="Radical SAM core" evidence="11">
    <location>
        <begin position="4"/>
        <end position="227"/>
    </location>
</feature>
<dbReference type="RefSeq" id="WP_012669539.1">
    <property type="nucleotide sequence ID" value="NC_012946.1"/>
</dbReference>
<dbReference type="GO" id="GO:0006777">
    <property type="term" value="P:Mo-molybdopterin cofactor biosynthetic process"/>
    <property type="evidence" value="ECO:0007669"/>
    <property type="project" value="UniProtKB-UniRule"/>
</dbReference>
<evidence type="ECO:0000256" key="6">
    <source>
        <dbReference type="ARBA" id="ARBA00023014"/>
    </source>
</evidence>
<dbReference type="SFLD" id="SFLDG01067">
    <property type="entry name" value="SPASM/twitch_domain_containing"/>
    <property type="match status" value="1"/>
</dbReference>
<dbReference type="Proteomes" id="UP000006160">
    <property type="component" value="Plasmid pCLG1"/>
</dbReference>
<feature type="binding site" evidence="10">
    <location>
        <position position="27"/>
    </location>
    <ligand>
        <name>[4Fe-4S] cluster</name>
        <dbReference type="ChEBI" id="CHEBI:49883"/>
        <label>1</label>
        <note>4Fe-4S-S-AdoMet</note>
    </ligand>
</feature>
<feature type="binding site" evidence="10">
    <location>
        <position position="95"/>
    </location>
    <ligand>
        <name>GTP</name>
        <dbReference type="ChEBI" id="CHEBI:37565"/>
    </ligand>
</feature>
<dbReference type="InterPro" id="IPR013785">
    <property type="entry name" value="Aldolase_TIM"/>
</dbReference>
<dbReference type="GO" id="GO:1904047">
    <property type="term" value="F:S-adenosyl-L-methionine binding"/>
    <property type="evidence" value="ECO:0007669"/>
    <property type="project" value="UniProtKB-UniRule"/>
</dbReference>
<dbReference type="HAMAP" id="MF_01225_B">
    <property type="entry name" value="MoaA_B"/>
    <property type="match status" value="1"/>
</dbReference>
<dbReference type="InterPro" id="IPR040064">
    <property type="entry name" value="MoaA-like"/>
</dbReference>
<evidence type="ECO:0000256" key="7">
    <source>
        <dbReference type="ARBA" id="ARBA00023134"/>
    </source>
</evidence>
<name>A0A9N7ANX3_CLOBO</name>
<keyword evidence="5 10" id="KW-0408">Iron</keyword>
<feature type="binding site" evidence="10">
    <location>
        <position position="20"/>
    </location>
    <ligand>
        <name>[4Fe-4S] cluster</name>
        <dbReference type="ChEBI" id="CHEBI:49883"/>
        <label>1</label>
        <note>4Fe-4S-S-AdoMet</note>
    </ligand>
</feature>
<keyword evidence="8 10" id="KW-0501">Molybdenum cofactor biosynthesis</keyword>
<dbReference type="InterPro" id="IPR058240">
    <property type="entry name" value="rSAM_sf"/>
</dbReference>
<evidence type="ECO:0000256" key="2">
    <source>
        <dbReference type="ARBA" id="ARBA00022691"/>
    </source>
</evidence>
<dbReference type="SFLD" id="SFLDG01386">
    <property type="entry name" value="main_SPASM_domain-containing"/>
    <property type="match status" value="1"/>
</dbReference>
<comment type="cofactor">
    <cofactor evidence="10">
        <name>[4Fe-4S] cluster</name>
        <dbReference type="ChEBI" id="CHEBI:49883"/>
    </cofactor>
    <text evidence="10">Binds 2 [4Fe-4S] clusters. Binds 1 [4Fe-4S] cluster coordinated with 3 cysteines and an exchangeable S-adenosyl-L-methionine and 1 [4Fe-4S] cluster coordinated with 3 cysteines and the GTP-derived substrate.</text>
</comment>
<feature type="binding site" evidence="10">
    <location>
        <position position="119"/>
    </location>
    <ligand>
        <name>S-adenosyl-L-methionine</name>
        <dbReference type="ChEBI" id="CHEBI:59789"/>
    </ligand>
</feature>
<dbReference type="CDD" id="cd21117">
    <property type="entry name" value="Twitch_MoaA"/>
    <property type="match status" value="1"/>
</dbReference>
<feature type="binding site" evidence="10">
    <location>
        <position position="68"/>
    </location>
    <ligand>
        <name>S-adenosyl-L-methionine</name>
        <dbReference type="ChEBI" id="CHEBI:59789"/>
    </ligand>
</feature>
<dbReference type="PANTHER" id="PTHR22960:SF0">
    <property type="entry name" value="MOLYBDENUM COFACTOR BIOSYNTHESIS PROTEIN 1"/>
    <property type="match status" value="1"/>
</dbReference>
<dbReference type="SMART" id="SM00729">
    <property type="entry name" value="Elp3"/>
    <property type="match status" value="1"/>
</dbReference>
<evidence type="ECO:0000256" key="1">
    <source>
        <dbReference type="ARBA" id="ARBA00022485"/>
    </source>
</evidence>
<keyword evidence="9 10" id="KW-0456">Lyase</keyword>
<protein>
    <recommendedName>
        <fullName evidence="10">GTP 3',8-cyclase</fullName>
        <ecNumber evidence="10">4.1.99.22</ecNumber>
    </recommendedName>
    <alternativeName>
        <fullName evidence="10">Molybdenum cofactor biosynthesis protein A</fullName>
    </alternativeName>
</protein>
<dbReference type="AlphaFoldDB" id="A0A9N7ANX3"/>
<dbReference type="SFLD" id="SFLDG01383">
    <property type="entry name" value="cyclic_pyranopterin_phosphate"/>
    <property type="match status" value="1"/>
</dbReference>
<feature type="binding site" evidence="10">
    <location>
        <position position="253"/>
    </location>
    <ligand>
        <name>[4Fe-4S] cluster</name>
        <dbReference type="ChEBI" id="CHEBI:49883"/>
        <label>2</label>
        <note>4Fe-4S-substrate</note>
    </ligand>
</feature>
<reference evidence="12 13" key="1">
    <citation type="submission" date="2009-06" db="EMBL/GenBank/DDBJ databases">
        <authorList>
            <person name="Shrivastava S."/>
            <person name="Brinkac L.B."/>
            <person name="Brown J.L."/>
            <person name="Bruce D.B."/>
            <person name="Detter C."/>
            <person name="Green L.D."/>
            <person name="Munk C.A."/>
            <person name="Rogers Y.C."/>
            <person name="Tapia R."/>
            <person name="Saunders E.S."/>
            <person name="Sims D.R."/>
            <person name="Smith L.A."/>
            <person name="Smith T.J."/>
            <person name="Sutton G."/>
            <person name="Brettin T."/>
        </authorList>
    </citation>
    <scope>NUCLEOTIDE SEQUENCE [LARGE SCALE GENOMIC DNA]</scope>
    <source>
        <strain evidence="13">D str. 1873</strain>
        <plasmid evidence="12 13">pCLG1</plasmid>
    </source>
</reference>
<comment type="catalytic activity">
    <reaction evidence="10">
        <text>GTP + AH2 + S-adenosyl-L-methionine = (8S)-3',8-cyclo-7,8-dihydroguanosine 5'-triphosphate + 5'-deoxyadenosine + L-methionine + A + H(+)</text>
        <dbReference type="Rhea" id="RHEA:49576"/>
        <dbReference type="ChEBI" id="CHEBI:13193"/>
        <dbReference type="ChEBI" id="CHEBI:15378"/>
        <dbReference type="ChEBI" id="CHEBI:17319"/>
        <dbReference type="ChEBI" id="CHEBI:17499"/>
        <dbReference type="ChEBI" id="CHEBI:37565"/>
        <dbReference type="ChEBI" id="CHEBI:57844"/>
        <dbReference type="ChEBI" id="CHEBI:59789"/>
        <dbReference type="ChEBI" id="CHEBI:131766"/>
        <dbReference type="EC" id="4.1.99.22"/>
    </reaction>
</comment>
<dbReference type="GO" id="GO:0061799">
    <property type="term" value="F:cyclic pyranopterin monophosphate synthase activity"/>
    <property type="evidence" value="ECO:0007669"/>
    <property type="project" value="TreeGrafter"/>
</dbReference>
<accession>A0A9N7ANX3</accession>
<dbReference type="PROSITE" id="PS51918">
    <property type="entry name" value="RADICAL_SAM"/>
    <property type="match status" value="1"/>
</dbReference>
<feature type="binding site" evidence="10">
    <location>
        <position position="13"/>
    </location>
    <ligand>
        <name>GTP</name>
        <dbReference type="ChEBI" id="CHEBI:37565"/>
    </ligand>
</feature>
<evidence type="ECO:0000256" key="10">
    <source>
        <dbReference type="HAMAP-Rule" id="MF_01225"/>
    </source>
</evidence>
<feature type="binding site" evidence="10">
    <location>
        <position position="64"/>
    </location>
    <ligand>
        <name>GTP</name>
        <dbReference type="ChEBI" id="CHEBI:37565"/>
    </ligand>
</feature>
<comment type="pathway">
    <text evidence="10">Cofactor biosynthesis; molybdopterin biosynthesis.</text>
</comment>
<dbReference type="PANTHER" id="PTHR22960">
    <property type="entry name" value="MOLYBDOPTERIN COFACTOR SYNTHESIS PROTEIN A"/>
    <property type="match status" value="1"/>
</dbReference>
<keyword evidence="1 10" id="KW-0004">4Fe-4S</keyword>
<dbReference type="CDD" id="cd01335">
    <property type="entry name" value="Radical_SAM"/>
    <property type="match status" value="1"/>
</dbReference>
<sequence>MLDSYGRRVEYLRISLTEKCNLKCIYCMPKESYLEERHCTKKISNEEIIKFLKASVNLGIKKVRYTGGEPLIVKDIDKLIYDTGKIPEINDISITTNGILLYDMVEELKNSGLKRVNISLDTLKEDRFKKITRNGDINKVFQGIDKCLSLGMTPLKINVVLLKGINDDEIGDFINLTKKLSIDVRFIELMPIGEGIKFYKNSLMTSEEVLQRFPMLVKIKNKGISTAELYKLRNAKGRVGFISPLSCKFCKECNKIRLTSEGIIKPCLHSQEELSIKEYIDNEVLLISKIKEAILSKPEEHNMELRKRSETERMMFQIGG</sequence>
<keyword evidence="2 10" id="KW-0949">S-adenosyl-L-methionine</keyword>
<dbReference type="GO" id="GO:0061798">
    <property type="term" value="F:GTP 3',8'-cyclase activity"/>
    <property type="evidence" value="ECO:0007669"/>
    <property type="project" value="UniProtKB-UniRule"/>
</dbReference>
<proteinExistence type="inferred from homology"/>
<dbReference type="InterPro" id="IPR050105">
    <property type="entry name" value="MoCo_biosynth_MoaA/MoaC"/>
</dbReference>
<dbReference type="Gene3D" id="3.20.20.70">
    <property type="entry name" value="Aldolase class I"/>
    <property type="match status" value="1"/>
</dbReference>
<gene>
    <name evidence="10 12" type="primary">moaA</name>
    <name evidence="12" type="ORF">CLG_0062</name>
</gene>
<evidence type="ECO:0000313" key="12">
    <source>
        <dbReference type="EMBL" id="ACT33634.1"/>
    </source>
</evidence>
<dbReference type="SUPFAM" id="SSF102114">
    <property type="entry name" value="Radical SAM enzymes"/>
    <property type="match status" value="1"/>
</dbReference>
<dbReference type="SFLD" id="SFLDS00029">
    <property type="entry name" value="Radical_SAM"/>
    <property type="match status" value="1"/>
</dbReference>
<dbReference type="EMBL" id="CP001659">
    <property type="protein sequence ID" value="ACT33634.1"/>
    <property type="molecule type" value="Genomic_DNA"/>
</dbReference>
<dbReference type="GO" id="GO:0046872">
    <property type="term" value="F:metal ion binding"/>
    <property type="evidence" value="ECO:0007669"/>
    <property type="project" value="UniProtKB-KW"/>
</dbReference>
<keyword evidence="6 10" id="KW-0411">Iron-sulfur</keyword>
<dbReference type="Pfam" id="PF04055">
    <property type="entry name" value="Radical_SAM"/>
    <property type="match status" value="1"/>
</dbReference>
<feature type="binding site" evidence="10">
    <location>
        <position position="250"/>
    </location>
    <ligand>
        <name>[4Fe-4S] cluster</name>
        <dbReference type="ChEBI" id="CHEBI:49883"/>
        <label>2</label>
        <note>4Fe-4S-substrate</note>
    </ligand>
</feature>
<evidence type="ECO:0000256" key="5">
    <source>
        <dbReference type="ARBA" id="ARBA00023004"/>
    </source>
</evidence>
<feature type="binding site" evidence="10">
    <location>
        <position position="26"/>
    </location>
    <ligand>
        <name>S-adenosyl-L-methionine</name>
        <dbReference type="ChEBI" id="CHEBI:59789"/>
    </ligand>
</feature>
<comment type="subunit">
    <text evidence="10">Monomer and homodimer.</text>
</comment>
<feature type="binding site" evidence="10">
    <location>
        <position position="156"/>
    </location>
    <ligand>
        <name>GTP</name>
        <dbReference type="ChEBI" id="CHEBI:37565"/>
    </ligand>
</feature>
<comment type="function">
    <text evidence="10">Catalyzes the cyclization of GTP to (8S)-3',8-cyclo-7,8-dihydroguanosine 5'-triphosphate.</text>
</comment>
<keyword evidence="7 10" id="KW-0342">GTP-binding</keyword>
<dbReference type="NCBIfam" id="NF001199">
    <property type="entry name" value="PRK00164.2-1"/>
    <property type="match status" value="1"/>
</dbReference>
<evidence type="ECO:0000256" key="8">
    <source>
        <dbReference type="ARBA" id="ARBA00023150"/>
    </source>
</evidence>
<geneLocation type="plasmid" evidence="12 13">
    <name>pCLG1</name>
</geneLocation>
<dbReference type="NCBIfam" id="TIGR02666">
    <property type="entry name" value="moaA"/>
    <property type="match status" value="1"/>
</dbReference>
<dbReference type="InterPro" id="IPR007197">
    <property type="entry name" value="rSAM"/>
</dbReference>
<evidence type="ECO:0000256" key="4">
    <source>
        <dbReference type="ARBA" id="ARBA00022741"/>
    </source>
</evidence>
<evidence type="ECO:0000256" key="3">
    <source>
        <dbReference type="ARBA" id="ARBA00022723"/>
    </source>
</evidence>
<keyword evidence="12" id="KW-0614">Plasmid</keyword>
<dbReference type="InterPro" id="IPR013483">
    <property type="entry name" value="MoaA"/>
</dbReference>
<feature type="binding site" evidence="10">
    <location>
        <position position="267"/>
    </location>
    <ligand>
        <name>[4Fe-4S] cluster</name>
        <dbReference type="ChEBI" id="CHEBI:49883"/>
        <label>2</label>
        <note>4Fe-4S-substrate</note>
    </ligand>
</feature>
<dbReference type="InterPro" id="IPR010505">
    <property type="entry name" value="MoaA_twitch"/>
</dbReference>
<evidence type="ECO:0000256" key="9">
    <source>
        <dbReference type="ARBA" id="ARBA00023239"/>
    </source>
</evidence>
<organism evidence="12 13">
    <name type="scientific">Clostridium botulinum D str. 1873</name>
    <dbReference type="NCBI Taxonomy" id="592027"/>
    <lineage>
        <taxon>Bacteria</taxon>
        <taxon>Bacillati</taxon>
        <taxon>Bacillota</taxon>
        <taxon>Clostridia</taxon>
        <taxon>Eubacteriales</taxon>
        <taxon>Clostridiaceae</taxon>
        <taxon>Clostridium</taxon>
    </lineage>
</organism>
<feature type="binding site" evidence="10">
    <location>
        <begin position="255"/>
        <end position="257"/>
    </location>
    <ligand>
        <name>GTP</name>
        <dbReference type="ChEBI" id="CHEBI:37565"/>
    </ligand>
</feature>
<dbReference type="InterPro" id="IPR006638">
    <property type="entry name" value="Elp3/MiaA/NifB-like_rSAM"/>
</dbReference>
<dbReference type="GO" id="GO:0005525">
    <property type="term" value="F:GTP binding"/>
    <property type="evidence" value="ECO:0007669"/>
    <property type="project" value="UniProtKB-UniRule"/>
</dbReference>
<keyword evidence="3 10" id="KW-0479">Metal-binding</keyword>
<feature type="binding site" evidence="10">
    <location>
        <position position="24"/>
    </location>
    <ligand>
        <name>[4Fe-4S] cluster</name>
        <dbReference type="ChEBI" id="CHEBI:49883"/>
        <label>1</label>
        <note>4Fe-4S-S-AdoMet</note>
    </ligand>
</feature>
<evidence type="ECO:0000313" key="13">
    <source>
        <dbReference type="Proteomes" id="UP000006160"/>
    </source>
</evidence>
<evidence type="ECO:0000259" key="11">
    <source>
        <dbReference type="PROSITE" id="PS51918"/>
    </source>
</evidence>
<comment type="similarity">
    <text evidence="10">Belongs to the radical SAM superfamily. MoaA family.</text>
</comment>
<dbReference type="Pfam" id="PF06463">
    <property type="entry name" value="Mob_synth_C"/>
    <property type="match status" value="1"/>
</dbReference>
<dbReference type="EC" id="4.1.99.22" evidence="10"/>
<keyword evidence="4 10" id="KW-0547">Nucleotide-binding</keyword>
<feature type="binding site" evidence="10">
    <location>
        <position position="190"/>
    </location>
    <ligand>
        <name>S-adenosyl-L-methionine</name>
        <dbReference type="ChEBI" id="CHEBI:59789"/>
    </ligand>
</feature>